<sequence length="41" mass="4952">MRSRRLWDFEIASWYWIFVDANLNKAECSCCFGCRRIGSLF</sequence>
<name>A0A2P6QVY5_ROSCH</name>
<dbReference type="Proteomes" id="UP000238479">
    <property type="component" value="Chromosome 4"/>
</dbReference>
<protein>
    <submittedName>
        <fullName evidence="1">Uncharacterized protein</fullName>
    </submittedName>
</protein>
<organism evidence="1 2">
    <name type="scientific">Rosa chinensis</name>
    <name type="common">China rose</name>
    <dbReference type="NCBI Taxonomy" id="74649"/>
    <lineage>
        <taxon>Eukaryota</taxon>
        <taxon>Viridiplantae</taxon>
        <taxon>Streptophyta</taxon>
        <taxon>Embryophyta</taxon>
        <taxon>Tracheophyta</taxon>
        <taxon>Spermatophyta</taxon>
        <taxon>Magnoliopsida</taxon>
        <taxon>eudicotyledons</taxon>
        <taxon>Gunneridae</taxon>
        <taxon>Pentapetalae</taxon>
        <taxon>rosids</taxon>
        <taxon>fabids</taxon>
        <taxon>Rosales</taxon>
        <taxon>Rosaceae</taxon>
        <taxon>Rosoideae</taxon>
        <taxon>Rosoideae incertae sedis</taxon>
        <taxon>Rosa</taxon>
    </lineage>
</organism>
<gene>
    <name evidence="1" type="ORF">RchiOBHm_Chr4g0412591</name>
</gene>
<accession>A0A2P6QVY5</accession>
<reference evidence="1 2" key="1">
    <citation type="journal article" date="2018" name="Nat. Genet.">
        <title>The Rosa genome provides new insights in the design of modern roses.</title>
        <authorList>
            <person name="Bendahmane M."/>
        </authorList>
    </citation>
    <scope>NUCLEOTIDE SEQUENCE [LARGE SCALE GENOMIC DNA]</scope>
    <source>
        <strain evidence="2">cv. Old Blush</strain>
    </source>
</reference>
<dbReference type="EMBL" id="PDCK01000042">
    <property type="protein sequence ID" value="PRQ38324.1"/>
    <property type="molecule type" value="Genomic_DNA"/>
</dbReference>
<dbReference type="AlphaFoldDB" id="A0A2P6QVY5"/>
<comment type="caution">
    <text evidence="1">The sequence shown here is derived from an EMBL/GenBank/DDBJ whole genome shotgun (WGS) entry which is preliminary data.</text>
</comment>
<proteinExistence type="predicted"/>
<evidence type="ECO:0000313" key="1">
    <source>
        <dbReference type="EMBL" id="PRQ38324.1"/>
    </source>
</evidence>
<keyword evidence="2" id="KW-1185">Reference proteome</keyword>
<evidence type="ECO:0000313" key="2">
    <source>
        <dbReference type="Proteomes" id="UP000238479"/>
    </source>
</evidence>
<dbReference type="Gramene" id="PRQ38324">
    <property type="protein sequence ID" value="PRQ38324"/>
    <property type="gene ID" value="RchiOBHm_Chr4g0412591"/>
</dbReference>